<keyword evidence="4" id="KW-1185">Reference proteome</keyword>
<proteinExistence type="predicted"/>
<feature type="compositionally biased region" description="Polar residues" evidence="1">
    <location>
        <begin position="369"/>
        <end position="384"/>
    </location>
</feature>
<protein>
    <submittedName>
        <fullName evidence="3">Uncharacterized protein</fullName>
    </submittedName>
</protein>
<dbReference type="PANTHER" id="PTHR38940">
    <property type="entry name" value="PLUS3 DOMAIN-CONTAINING PROTEIN"/>
    <property type="match status" value="1"/>
</dbReference>
<accession>A0A444XQ85</accession>
<dbReference type="AlphaFoldDB" id="A0A444XQ85"/>
<evidence type="ECO:0000313" key="5">
    <source>
        <dbReference type="Proteomes" id="UP000464620"/>
    </source>
</evidence>
<feature type="region of interest" description="Disordered" evidence="1">
    <location>
        <begin position="356"/>
        <end position="391"/>
    </location>
</feature>
<organism evidence="3 4">
    <name type="scientific">Arachis hypogaea</name>
    <name type="common">Peanut</name>
    <dbReference type="NCBI Taxonomy" id="3818"/>
    <lineage>
        <taxon>Eukaryota</taxon>
        <taxon>Viridiplantae</taxon>
        <taxon>Streptophyta</taxon>
        <taxon>Embryophyta</taxon>
        <taxon>Tracheophyta</taxon>
        <taxon>Spermatophyta</taxon>
        <taxon>Magnoliopsida</taxon>
        <taxon>eudicotyledons</taxon>
        <taxon>Gunneridae</taxon>
        <taxon>Pentapetalae</taxon>
        <taxon>rosids</taxon>
        <taxon>fabids</taxon>
        <taxon>Fabales</taxon>
        <taxon>Fabaceae</taxon>
        <taxon>Papilionoideae</taxon>
        <taxon>50 kb inversion clade</taxon>
        <taxon>dalbergioids sensu lato</taxon>
        <taxon>Dalbergieae</taxon>
        <taxon>Pterocarpus clade</taxon>
        <taxon>Arachis</taxon>
    </lineage>
</organism>
<sequence length="510" mass="56844">MSTESKTVKAENDFKLVVNYSKHCVWKDLKKDSSGAGANAASRVNMSLSALDPLSEIVWSPNTGFSLNCVDSSSANRNSNLYQDVRPSSMVFALLHGGISNTDLPIDDVFVNPITVICAKSDVTSADAPSRVITPECQAPKENDTGEVDERPVDKFLTQEDNKPNPSMEENPSPRKLCNGGMDLASKAPIEKLESTADNDLQTLNNCAALFLTGKKRCKLQQELTTGGKRVKKQTQESSCSRSMKIPETSDPRSRTRQNSSFMNLVSNMMKGFSQSAANPDHHLLWDHDQIQNHNPEPKSTGLKSDFKCMSCPIKSHQGLDVTPISCCAENNNSLYKQYLKSKEFEVKIRPVNFHSSHENRTNKEGIEINSSPTIQDQNNNESAESYAPSERKVTDKFLNKIDTSGGVWMNRFLPKSSAQLITFDNSVHPNSYKHFSYLKETKEQCVDDDHFLKKEASIDDIPKVGFNPITPFPGFKDSEPMAAMFARRLGAIRHIPRDAKDNLPHRHLN</sequence>
<feature type="region of interest" description="Disordered" evidence="1">
    <location>
        <begin position="225"/>
        <end position="258"/>
    </location>
</feature>
<feature type="region of interest" description="Disordered" evidence="1">
    <location>
        <begin position="157"/>
        <end position="176"/>
    </location>
</feature>
<dbReference type="Proteomes" id="UP000289738">
    <property type="component" value="Chromosome B09"/>
</dbReference>
<dbReference type="Proteomes" id="UP000464620">
    <property type="component" value="Chromosome B09"/>
</dbReference>
<dbReference type="EMBL" id="CP031001">
    <property type="protein sequence ID" value="QHN78267.1"/>
    <property type="molecule type" value="Genomic_DNA"/>
</dbReference>
<evidence type="ECO:0000313" key="4">
    <source>
        <dbReference type="Proteomes" id="UP000289738"/>
    </source>
</evidence>
<evidence type="ECO:0000313" key="2">
    <source>
        <dbReference type="EMBL" id="QHN78267.1"/>
    </source>
</evidence>
<dbReference type="OrthoDB" id="166375at2759"/>
<dbReference type="EMBL" id="SDMP01000019">
    <property type="protein sequence ID" value="RYQ91896.1"/>
    <property type="molecule type" value="Genomic_DNA"/>
</dbReference>
<reference evidence="2 5" key="2">
    <citation type="submission" date="2020-01" db="EMBL/GenBank/DDBJ databases">
        <title>Genome sequence of Arachis hypogaea, cultivar Shitouqi.</title>
        <authorList>
            <person name="Zhuang W."/>
            <person name="Chen H."/>
            <person name="Varshney R."/>
            <person name="Wang D."/>
            <person name="Ming R."/>
        </authorList>
    </citation>
    <scope>NUCLEOTIDE SEQUENCE [LARGE SCALE GENOMIC DNA]</scope>
    <source>
        <tissue evidence="2">Young leaf</tissue>
    </source>
</reference>
<feature type="compositionally biased region" description="Basic and acidic residues" evidence="1">
    <location>
        <begin position="356"/>
        <end position="367"/>
    </location>
</feature>
<dbReference type="EMBL" id="CP031001">
    <property type="protein sequence ID" value="QHN78268.1"/>
    <property type="molecule type" value="Genomic_DNA"/>
</dbReference>
<dbReference type="PANTHER" id="PTHR38940:SF5">
    <property type="match status" value="1"/>
</dbReference>
<dbReference type="EMBL" id="SDMP01000019">
    <property type="protein sequence ID" value="RYQ91897.1"/>
    <property type="molecule type" value="Genomic_DNA"/>
</dbReference>
<reference evidence="3 4" key="1">
    <citation type="submission" date="2019-01" db="EMBL/GenBank/DDBJ databases">
        <title>Sequencing of cultivated peanut Arachis hypogaea provides insights into genome evolution and oil improvement.</title>
        <authorList>
            <person name="Chen X."/>
        </authorList>
    </citation>
    <scope>NUCLEOTIDE SEQUENCE [LARGE SCALE GENOMIC DNA]</scope>
    <source>
        <strain evidence="4">cv. Fuhuasheng</strain>
        <strain evidence="3">GDAAS-fuhuasheng2018</strain>
        <tissue evidence="3">Leaves</tissue>
    </source>
</reference>
<name>A0A444XQ85_ARAHY</name>
<evidence type="ECO:0000313" key="3">
    <source>
        <dbReference type="EMBL" id="RYQ91897.1"/>
    </source>
</evidence>
<dbReference type="STRING" id="3818.A0A444XQ85"/>
<gene>
    <name evidence="3" type="ORF">Ahy_B09g097942</name>
    <name evidence="2" type="ORF">DS421_19g659900</name>
</gene>
<evidence type="ECO:0000256" key="1">
    <source>
        <dbReference type="SAM" id="MobiDB-lite"/>
    </source>
</evidence>